<keyword evidence="15" id="KW-1185">Reference proteome</keyword>
<dbReference type="SUPFAM" id="SSF49562">
    <property type="entry name" value="C2 domain (Calcium/lipid-binding domain, CaLB)"/>
    <property type="match status" value="6"/>
</dbReference>
<dbReference type="Pfam" id="PF00168">
    <property type="entry name" value="C2"/>
    <property type="match status" value="5"/>
</dbReference>
<dbReference type="CDD" id="cd04018">
    <property type="entry name" value="C2C_Ferlin"/>
    <property type="match status" value="1"/>
</dbReference>
<dbReference type="SMART" id="SM01200">
    <property type="entry name" value="FerA"/>
    <property type="match status" value="1"/>
</dbReference>
<evidence type="ECO:0000259" key="13">
    <source>
        <dbReference type="PROSITE" id="PS50004"/>
    </source>
</evidence>
<dbReference type="Pfam" id="PF08151">
    <property type="entry name" value="FerI"/>
    <property type="match status" value="1"/>
</dbReference>
<sequence>MYSLEILVKEAVSLPNVEITGKSDPYVIAQFQGTTEKTKVIEDCLDPKWNETLKIDLKGKPLVASDVLLFTIKDKDKVSADKFMGSVEVPLRGLLTGSGELSSKLVLKNKKGQDTLATLETVIRYISPKPSGDASGGGITVNQTDGDSGGGTGGSGEEAANVADASGGVTADTSGGVSGNIGSGKAQRKIREPYSTKPQDFQIRVKVVEARQLYGSNIPPVCKVVCAGKTKETKVRSPTNSPFWNETFFFNFHESPAMLLDKPITFGVYHSKKMRKDALIGSFRFDLALAYEQEKHSLINKWLLLCDPDDPMSGAKGYLKISVVILGPGDDAPSMKVDSGEDDDIEANLLRPAGVQLRPAVFRLRIYMAEDLPRMDSGASDVFSKKDKALVDPYVEVSFAGKKMRTSTKYANDHPEWNEEIVLNLQFPSMCEKLKFTVYDWDRVSSDDAVGSGHISLSLVSHFGINGFLPTFGPCFINLYGSPREYGTIPNKYEALNLGKAEGAAYRGRVLVELRTELLNEPVPDEVKPIDADKVAQVQKLLRRRKYRLHAAFISATQIPGEKNKPIEFEVSIGNYGNKLDDSVPPCASTTPPSNPVYDGRAYSYLPWGDEKPCAVIDSQWEDISYRLNAINMFKKIDDKLCVNMAKIRMAVAAKAEQEHQAQVAIAAIDEFILDCSQSLPVWEPENNPPNEMDTHLKELRERQLKELHDQAVDARENVATIAEAIQLLQDYQAMIKQLSIEPQQSFPDVVIWMLSGGQRKAYYRIPAHMVLYDSNPLYSGMYCGVPQTLNFKQPKLKEESENKYLRAPVQIRTLIWLGLDKDQDTWAGLLQEASPKVVAETYENQACIAKRWLTTRPPLTRPAWSDSTGKIEMKKESFQPPPGWKWDGDWFVNLEKSVLYKEDAGKSRFIEELYYNEARTPTTTWVPTETPYTDPQGDPRDPPEKITLPEGWAWEGEWTVDLKRCCDEEGFEYATNSTEESYMATEKLHHMFRRKRLVRKRVHGEAAHEVKQADSLAPAPAEEWEYAFNFDSKFHTKERNVDMVRRRRWHRFLVPKGEGATSYLMQLDEGSTQAVFPFIQLDPQAQWTPMLRWNKIKKGSRDGGELLAAFELILLDGRDPPVPPPRRGDLYRVPDKIRPKLKRMGIEILCWGIRNMAKYHLASVNKPSVEFEIGGVVCESEIIKSVKNCPNFSNPRLFVEAMLPEEAIYMPPLNISVRDHRAFGQKPRVGIHVLSSLAVYQVAPRTTDIDPVLQMKDLSENAELLAEIVPKMASAPPGANEAHPKKKKKKFLDMEQLDDEVDWWSKLYASLGEWQRCLKYKELGYDTLKVYTDRLEEHFYQFEDFCNTFQLSKGKNLDEDEDNFAGEFKGSFRVYPLPEDPKAPLPKRYFEKLTATSDTEECIVRVYIVRGIELQPNDPSGLADPYIEIKLGNKKYNSRDKYIPNTLNPDFGRVFELKCRLPVEKDLRIQVKDYDVVGSDDVIGETSIDLENRRLTKFRATCGIPQSYYVSGPNQWRDSKVPSEILVDLCDFYGLPAPQTEDATDAHPYPTCRVGEKKFSLDQFERGMVPNPHHGPPKERLALHILNILPIVKEHVETRPIFNSLQPEIEQGKLQMWVDLFPINIGQPGPVVDISPRVPADYVLRVVVWNTVNVVLQETNILGEKMSDIYVKGWISGVDDRQKTDVHYRSLDGEGNFNWRFVFPFLYLPAENMVVIKRKEHFWSLDATETRVRPSLIMQVWDNDLFSPDDFLGTLELNLANMPSPAKSAKHCSLSMVQAVGKDSKLINLFDCRRAKGFWPFMNEEDGKQVLTVEMEKSNWVTAVNLTTTASHHRSASGDAPIRIS</sequence>
<evidence type="ECO:0000256" key="1">
    <source>
        <dbReference type="ARBA" id="ARBA00004401"/>
    </source>
</evidence>
<proteinExistence type="inferred from homology"/>
<evidence type="ECO:0000313" key="14">
    <source>
        <dbReference type="EMBL" id="KAA3681766.1"/>
    </source>
</evidence>
<dbReference type="InterPro" id="IPR012561">
    <property type="entry name" value="Ferlin_B-domain"/>
</dbReference>
<dbReference type="SMART" id="SM00694">
    <property type="entry name" value="DysFC"/>
    <property type="match status" value="2"/>
</dbReference>
<feature type="coiled-coil region" evidence="11">
    <location>
        <begin position="698"/>
        <end position="742"/>
    </location>
</feature>
<dbReference type="PANTHER" id="PTHR12546:SF33">
    <property type="entry name" value="SPERM VESICLE FUSION PROTEIN FER-1"/>
    <property type="match status" value="1"/>
</dbReference>
<evidence type="ECO:0000256" key="6">
    <source>
        <dbReference type="ARBA" id="ARBA00022737"/>
    </source>
</evidence>
<keyword evidence="11" id="KW-0175">Coiled coil</keyword>
<comment type="subcellular location">
    <subcellularLocation>
        <location evidence="1">Cell membrane</location>
        <topology evidence="1">Single-pass type II membrane protein</topology>
    </subcellularLocation>
    <subcellularLocation>
        <location evidence="2">Cytoplasmic vesicle membrane</location>
        <topology evidence="2">Single-pass type II membrane protein</topology>
    </subcellularLocation>
</comment>
<dbReference type="Pfam" id="PF06398">
    <property type="entry name" value="Pex24p"/>
    <property type="match status" value="1"/>
</dbReference>
<dbReference type="CDD" id="cd08374">
    <property type="entry name" value="C2F_Ferlin"/>
    <property type="match status" value="1"/>
</dbReference>
<evidence type="ECO:0000256" key="9">
    <source>
        <dbReference type="ARBA" id="ARBA00023136"/>
    </source>
</evidence>
<comment type="similarity">
    <text evidence="3">Belongs to the ferlin family.</text>
</comment>
<feature type="compositionally biased region" description="Gly residues" evidence="12">
    <location>
        <begin position="147"/>
        <end position="156"/>
    </location>
</feature>
<feature type="domain" description="C2" evidence="13">
    <location>
        <begin position="182"/>
        <end position="300"/>
    </location>
</feature>
<dbReference type="CDD" id="cd04011">
    <property type="entry name" value="C2B_Ferlin"/>
    <property type="match status" value="1"/>
</dbReference>
<comment type="caution">
    <text evidence="14">The sequence shown here is derived from an EMBL/GenBank/DDBJ whole genome shotgun (WGS) entry which is preliminary data.</text>
</comment>
<evidence type="ECO:0000256" key="3">
    <source>
        <dbReference type="ARBA" id="ARBA00007561"/>
    </source>
</evidence>
<dbReference type="InterPro" id="IPR037722">
    <property type="entry name" value="C2C_Ferlin"/>
</dbReference>
<evidence type="ECO:0000256" key="12">
    <source>
        <dbReference type="SAM" id="MobiDB-lite"/>
    </source>
</evidence>
<dbReference type="InterPro" id="IPR000008">
    <property type="entry name" value="C2_dom"/>
</dbReference>
<feature type="domain" description="C2" evidence="13">
    <location>
        <begin position="341"/>
        <end position="472"/>
    </location>
</feature>
<evidence type="ECO:0000313" key="15">
    <source>
        <dbReference type="Proteomes" id="UP000324629"/>
    </source>
</evidence>
<keyword evidence="9" id="KW-0472">Membrane</keyword>
<dbReference type="InterPro" id="IPR037720">
    <property type="entry name" value="C2B_Ferlin"/>
</dbReference>
<keyword evidence="5" id="KW-0812">Transmembrane</keyword>
<dbReference type="Pfam" id="PF08150">
    <property type="entry name" value="FerB"/>
    <property type="match status" value="1"/>
</dbReference>
<evidence type="ECO:0000256" key="4">
    <source>
        <dbReference type="ARBA" id="ARBA00022475"/>
    </source>
</evidence>
<dbReference type="Pfam" id="PF22901">
    <property type="entry name" value="dsrm_Ferlin"/>
    <property type="match status" value="1"/>
</dbReference>
<dbReference type="Pfam" id="PF08165">
    <property type="entry name" value="FerA"/>
    <property type="match status" value="1"/>
</dbReference>
<dbReference type="SMART" id="SM01202">
    <property type="entry name" value="FerI"/>
    <property type="match status" value="1"/>
</dbReference>
<evidence type="ECO:0000256" key="8">
    <source>
        <dbReference type="ARBA" id="ARBA00022989"/>
    </source>
</evidence>
<gene>
    <name evidence="14" type="ORF">DEA37_0002279</name>
</gene>
<protein>
    <submittedName>
        <fullName evidence="14">Myoferlin</fullName>
    </submittedName>
</protein>
<dbReference type="InterPro" id="IPR037721">
    <property type="entry name" value="Ferlin"/>
</dbReference>
<dbReference type="InterPro" id="IPR012968">
    <property type="entry name" value="FerIin_dom"/>
</dbReference>
<dbReference type="GO" id="GO:0005886">
    <property type="term" value="C:plasma membrane"/>
    <property type="evidence" value="ECO:0007669"/>
    <property type="project" value="UniProtKB-SubCell"/>
</dbReference>
<dbReference type="Proteomes" id="UP000324629">
    <property type="component" value="Unassembled WGS sequence"/>
</dbReference>
<dbReference type="SMART" id="SM01201">
    <property type="entry name" value="FerB"/>
    <property type="match status" value="1"/>
</dbReference>
<dbReference type="InterPro" id="IPR006614">
    <property type="entry name" value="Peroxin/Ferlin"/>
</dbReference>
<evidence type="ECO:0000256" key="10">
    <source>
        <dbReference type="ARBA" id="ARBA00023329"/>
    </source>
</evidence>
<dbReference type="GO" id="GO:0061025">
    <property type="term" value="P:membrane fusion"/>
    <property type="evidence" value="ECO:0007669"/>
    <property type="project" value="TreeGrafter"/>
</dbReference>
<organism evidence="14 15">
    <name type="scientific">Paragonimus westermani</name>
    <dbReference type="NCBI Taxonomy" id="34504"/>
    <lineage>
        <taxon>Eukaryota</taxon>
        <taxon>Metazoa</taxon>
        <taxon>Spiralia</taxon>
        <taxon>Lophotrochozoa</taxon>
        <taxon>Platyhelminthes</taxon>
        <taxon>Trematoda</taxon>
        <taxon>Digenea</taxon>
        <taxon>Plagiorchiida</taxon>
        <taxon>Troglotremata</taxon>
        <taxon>Troglotrematidae</taxon>
        <taxon>Paragonimus</taxon>
    </lineage>
</organism>
<dbReference type="GO" id="GO:0007009">
    <property type="term" value="P:plasma membrane organization"/>
    <property type="evidence" value="ECO:0007669"/>
    <property type="project" value="TreeGrafter"/>
</dbReference>
<feature type="domain" description="C2" evidence="13">
    <location>
        <begin position="1"/>
        <end position="105"/>
    </location>
</feature>
<evidence type="ECO:0000256" key="7">
    <source>
        <dbReference type="ARBA" id="ARBA00022968"/>
    </source>
</evidence>
<feature type="region of interest" description="Disordered" evidence="12">
    <location>
        <begin position="132"/>
        <end position="190"/>
    </location>
</feature>
<dbReference type="InterPro" id="IPR055072">
    <property type="entry name" value="Ferlin_DSRM"/>
</dbReference>
<dbReference type="EMBL" id="QNGE01000133">
    <property type="protein sequence ID" value="KAA3681766.1"/>
    <property type="molecule type" value="Genomic_DNA"/>
</dbReference>
<evidence type="ECO:0000256" key="2">
    <source>
        <dbReference type="ARBA" id="ARBA00004483"/>
    </source>
</evidence>
<dbReference type="SMART" id="SM00239">
    <property type="entry name" value="C2"/>
    <property type="match status" value="5"/>
</dbReference>
<feature type="domain" description="C2" evidence="13">
    <location>
        <begin position="1625"/>
        <end position="1774"/>
    </location>
</feature>
<keyword evidence="6" id="KW-0677">Repeat</keyword>
<evidence type="ECO:0000256" key="11">
    <source>
        <dbReference type="SAM" id="Coils"/>
    </source>
</evidence>
<dbReference type="InterPro" id="IPR037725">
    <property type="entry name" value="C2F_Ferlin"/>
</dbReference>
<keyword evidence="7" id="KW-0735">Signal-anchor</keyword>
<dbReference type="SMART" id="SM00693">
    <property type="entry name" value="DysFN"/>
    <property type="match status" value="2"/>
</dbReference>
<dbReference type="Gene3D" id="2.60.40.150">
    <property type="entry name" value="C2 domain"/>
    <property type="match status" value="5"/>
</dbReference>
<reference evidence="14 15" key="1">
    <citation type="journal article" date="2019" name="Gigascience">
        <title>Whole-genome sequence of the oriental lung fluke Paragonimus westermani.</title>
        <authorList>
            <person name="Oey H."/>
            <person name="Zakrzewski M."/>
            <person name="Narain K."/>
            <person name="Devi K.R."/>
            <person name="Agatsuma T."/>
            <person name="Nawaratna S."/>
            <person name="Gobert G.N."/>
            <person name="Jones M.K."/>
            <person name="Ragan M.A."/>
            <person name="McManus D.P."/>
            <person name="Krause L."/>
        </authorList>
    </citation>
    <scope>NUCLEOTIDE SEQUENCE [LARGE SCALE GENOMIC DNA]</scope>
    <source>
        <strain evidence="14 15">IND2009</strain>
    </source>
</reference>
<evidence type="ECO:0000256" key="5">
    <source>
        <dbReference type="ARBA" id="ARBA00022692"/>
    </source>
</evidence>
<dbReference type="InterPro" id="IPR012560">
    <property type="entry name" value="Ferlin_A-domain"/>
</dbReference>
<dbReference type="PANTHER" id="PTHR12546">
    <property type="entry name" value="FER-1-LIKE"/>
    <property type="match status" value="1"/>
</dbReference>
<accession>A0A5J4P1F6</accession>
<name>A0A5J4P1F6_9TREM</name>
<keyword evidence="4" id="KW-1003">Cell membrane</keyword>
<dbReference type="GO" id="GO:0098588">
    <property type="term" value="C:bounding membrane of organelle"/>
    <property type="evidence" value="ECO:0007669"/>
    <property type="project" value="UniProtKB-ARBA"/>
</dbReference>
<dbReference type="InterPro" id="IPR037724">
    <property type="entry name" value="C2E_Ferlin"/>
</dbReference>
<keyword evidence="10" id="KW-0968">Cytoplasmic vesicle</keyword>
<keyword evidence="8" id="KW-1133">Transmembrane helix</keyword>
<dbReference type="InterPro" id="IPR035892">
    <property type="entry name" value="C2_domain_sf"/>
</dbReference>
<dbReference type="PROSITE" id="PS50004">
    <property type="entry name" value="C2"/>
    <property type="match status" value="5"/>
</dbReference>
<dbReference type="CDD" id="cd04037">
    <property type="entry name" value="C2E_Ferlin"/>
    <property type="match status" value="1"/>
</dbReference>
<feature type="domain" description="C2" evidence="13">
    <location>
        <begin position="1380"/>
        <end position="1504"/>
    </location>
</feature>
<dbReference type="GO" id="GO:0030659">
    <property type="term" value="C:cytoplasmic vesicle membrane"/>
    <property type="evidence" value="ECO:0007669"/>
    <property type="project" value="UniProtKB-SubCell"/>
</dbReference>
<dbReference type="InterPro" id="IPR010482">
    <property type="entry name" value="TECPR1-like_DysF"/>
</dbReference>